<keyword evidence="1" id="KW-0732">Signal</keyword>
<keyword evidence="2" id="KW-0645">Protease</keyword>
<dbReference type="Proteomes" id="UP000295293">
    <property type="component" value="Unassembled WGS sequence"/>
</dbReference>
<dbReference type="PANTHER" id="PTHR41775">
    <property type="entry name" value="SECRETED PROTEIN-RELATED"/>
    <property type="match status" value="1"/>
</dbReference>
<feature type="signal peptide" evidence="1">
    <location>
        <begin position="1"/>
        <end position="22"/>
    </location>
</feature>
<dbReference type="GO" id="GO:0008237">
    <property type="term" value="F:metallopeptidase activity"/>
    <property type="evidence" value="ECO:0007669"/>
    <property type="project" value="UniProtKB-KW"/>
</dbReference>
<name>A0A4R6ZAD9_9GAMM</name>
<accession>A0A4R6ZAD9</accession>
<evidence type="ECO:0000313" key="2">
    <source>
        <dbReference type="EMBL" id="TDR48792.1"/>
    </source>
</evidence>
<dbReference type="PANTHER" id="PTHR41775:SF1">
    <property type="entry name" value="PEPTIDASE M6-LIKE DOMAIN-CONTAINING PROTEIN"/>
    <property type="match status" value="1"/>
</dbReference>
<keyword evidence="2" id="KW-0378">Hydrolase</keyword>
<gene>
    <name evidence="2" type="ORF">DFR29_101416</name>
</gene>
<dbReference type="Gene3D" id="3.40.390.10">
    <property type="entry name" value="Collagenase (Catalytic Domain)"/>
    <property type="match status" value="1"/>
</dbReference>
<comment type="caution">
    <text evidence="2">The sequence shown here is derived from an EMBL/GenBank/DDBJ whole genome shotgun (WGS) entry which is preliminary data.</text>
</comment>
<dbReference type="RefSeq" id="WP_133816899.1">
    <property type="nucleotide sequence ID" value="NZ_SNZH01000001.1"/>
</dbReference>
<dbReference type="InterPro" id="IPR024079">
    <property type="entry name" value="MetalloPept_cat_dom_sf"/>
</dbReference>
<reference evidence="2 3" key="1">
    <citation type="submission" date="2019-03" db="EMBL/GenBank/DDBJ databases">
        <title>Genomic Encyclopedia of Type Strains, Phase IV (KMG-IV): sequencing the most valuable type-strain genomes for metagenomic binning, comparative biology and taxonomic classification.</title>
        <authorList>
            <person name="Goeker M."/>
        </authorList>
    </citation>
    <scope>NUCLEOTIDE SEQUENCE [LARGE SCALE GENOMIC DNA]</scope>
    <source>
        <strain evidence="2 3">DSM 21667</strain>
    </source>
</reference>
<protein>
    <submittedName>
        <fullName evidence="2">M6 family metalloprotease-like protein</fullName>
    </submittedName>
</protein>
<organism evidence="2 3">
    <name type="scientific">Tahibacter aquaticus</name>
    <dbReference type="NCBI Taxonomy" id="520092"/>
    <lineage>
        <taxon>Bacteria</taxon>
        <taxon>Pseudomonadati</taxon>
        <taxon>Pseudomonadota</taxon>
        <taxon>Gammaproteobacteria</taxon>
        <taxon>Lysobacterales</taxon>
        <taxon>Rhodanobacteraceae</taxon>
        <taxon>Tahibacter</taxon>
    </lineage>
</organism>
<evidence type="ECO:0000256" key="1">
    <source>
        <dbReference type="SAM" id="SignalP"/>
    </source>
</evidence>
<keyword evidence="2" id="KW-0482">Metalloprotease</keyword>
<proteinExistence type="predicted"/>
<feature type="chain" id="PRO_5020955196" evidence="1">
    <location>
        <begin position="23"/>
        <end position="454"/>
    </location>
</feature>
<dbReference type="GO" id="GO:0006508">
    <property type="term" value="P:proteolysis"/>
    <property type="evidence" value="ECO:0007669"/>
    <property type="project" value="UniProtKB-KW"/>
</dbReference>
<dbReference type="SUPFAM" id="SSF55486">
    <property type="entry name" value="Metalloproteases ('zincins'), catalytic domain"/>
    <property type="match status" value="1"/>
</dbReference>
<dbReference type="AlphaFoldDB" id="A0A4R6ZAD9"/>
<dbReference type="OrthoDB" id="5523924at2"/>
<dbReference type="EMBL" id="SNZH01000001">
    <property type="protein sequence ID" value="TDR48792.1"/>
    <property type="molecule type" value="Genomic_DNA"/>
</dbReference>
<keyword evidence="3" id="KW-1185">Reference proteome</keyword>
<evidence type="ECO:0000313" key="3">
    <source>
        <dbReference type="Proteomes" id="UP000295293"/>
    </source>
</evidence>
<sequence length="454" mass="48728">MTCKIAFLPCLLALLAPGHALAAGPREGRLELTWGDPVAGSRQADRFTVELVDDKGERLALDPAEALRAAEDLYALNGQQVAVALDTAESSKPPRVDAIVPAGESKSLVAPDVAGTTVWATILCKFSDVATEQKPLSFFNGQYGNSPAQLDHYWREVSYNKINLVGSAAYGWFTLPQPRSFYVPAGGSANLNKLFDDCTTVANASVNFAANGGLQGINMMFNGDLDGYAWGGTRCATLDGINKCWSSTWNPPWSFGNTAPLSHEMGHAYGLPHANNSDGDSNPYDNPWDVMSDAWSNAVSNPTYGSLGKHLSTWSRDKLGFIDAARKLTINANGTYANLLLDRASLIGSNNRQMIVVRVTGQPATKYYTIEARKRVGTYEARLAGDAVIIHSIDTTRSTPAWSVDASVPPATTSNNEGSMFKVGETWTAPGNAFRVTVNSTTAEGFNITVQYGP</sequence>